<keyword evidence="3 8" id="KW-0378">Hydrolase</keyword>
<comment type="cofactor">
    <cofactor evidence="8 9">
        <name>Zn(2+)</name>
        <dbReference type="ChEBI" id="CHEBI:29105"/>
    </cofactor>
    <text evidence="8 9">Binds 1 zinc ion per subunit.</text>
</comment>
<keyword evidence="11" id="KW-1185">Reference proteome</keyword>
<dbReference type="Pfam" id="PF00431">
    <property type="entry name" value="CUB"/>
    <property type="match status" value="1"/>
</dbReference>
<dbReference type="InterPro" id="IPR034035">
    <property type="entry name" value="Astacin-like_dom"/>
</dbReference>
<dbReference type="Proteomes" id="UP000749559">
    <property type="component" value="Unassembled WGS sequence"/>
</dbReference>
<feature type="signal peptide" evidence="9">
    <location>
        <begin position="1"/>
        <end position="22"/>
    </location>
</feature>
<dbReference type="PANTHER" id="PTHR10127">
    <property type="entry name" value="DISCOIDIN, CUB, EGF, LAMININ , AND ZINC METALLOPROTEASE DOMAIN CONTAINING"/>
    <property type="match status" value="1"/>
</dbReference>
<sequence>MTGLRCILLCTMTLAILSGCIGNPEEQGNEEDVIIIEGDIAVTSEEFRGLYEQHVYLESLLQLDQPQLDDHYFHHDNYKKTRQKRAVTGLTERKWSNQTVPYVIGPNITDAVTENIQLAMSHWEKNTCIRFINRTYEKDYIYFTPGHCGCCSFVGRQGGKQHVTLSPHCANYGVVVHELGHVIGFWHEHSRPDRDKYVKVLKQNIIAEKLENFDKKFSFEIDSLSQPYDYYSIMHYRRLHFSKNGKSTIEPLRKNVEIGQRDGLSPGDMVQARLLYNCPKPLCYEELTGKHGNLSTPHYPISYLRNHNCTWIIHIQPGQFLSMEFTEFSLEKSTNCTFDFVEVRQGIDEMGKLIGRFCGEGQPGIIESYRSLWIRFRSDSSITSKGFLAHYNVESPMDDGSGESSSGYSSSEYFVDYKYRKYNIRYKDCVAYKMSRTGNIESPLVPVPTSRPVECSWVIDGGNNSVRIQLTFDLRKVNRTRENCVGDIYIKTSGDSSNRNRGTKKSVNDINETTKLDRYSSVRHNCSTTSELVLTTSVAMILWSSTDNSKLKMSYVIGRL</sequence>
<evidence type="ECO:0000256" key="9">
    <source>
        <dbReference type="RuleBase" id="RU361183"/>
    </source>
</evidence>
<gene>
    <name evidence="10" type="ORF">OFUS_LOCUS19597</name>
</gene>
<comment type="caution">
    <text evidence="10">The sequence shown here is derived from an EMBL/GenBank/DDBJ whole genome shotgun (WGS) entry which is preliminary data.</text>
</comment>
<dbReference type="GO" id="GO:0004222">
    <property type="term" value="F:metalloendopeptidase activity"/>
    <property type="evidence" value="ECO:0007669"/>
    <property type="project" value="UniProtKB-UniRule"/>
</dbReference>
<dbReference type="EC" id="3.4.24.-" evidence="9"/>
<dbReference type="SMART" id="SM00042">
    <property type="entry name" value="CUB"/>
    <property type="match status" value="1"/>
</dbReference>
<dbReference type="PANTHER" id="PTHR10127:SF850">
    <property type="entry name" value="METALLOENDOPEPTIDASE"/>
    <property type="match status" value="1"/>
</dbReference>
<comment type="caution">
    <text evidence="7">Lacks conserved residue(s) required for the propagation of feature annotation.</text>
</comment>
<dbReference type="AlphaFoldDB" id="A0A8J1U5L0"/>
<feature type="binding site" evidence="8">
    <location>
        <position position="177"/>
    </location>
    <ligand>
        <name>Zn(2+)</name>
        <dbReference type="ChEBI" id="CHEBI:29105"/>
        <note>catalytic</note>
    </ligand>
</feature>
<evidence type="ECO:0000256" key="6">
    <source>
        <dbReference type="ARBA" id="ARBA00023157"/>
    </source>
</evidence>
<dbReference type="InterPro" id="IPR000859">
    <property type="entry name" value="CUB_dom"/>
</dbReference>
<keyword evidence="9" id="KW-0732">Signal</keyword>
<dbReference type="GO" id="GO:0008270">
    <property type="term" value="F:zinc ion binding"/>
    <property type="evidence" value="ECO:0007669"/>
    <property type="project" value="UniProtKB-UniRule"/>
</dbReference>
<dbReference type="SMART" id="SM00235">
    <property type="entry name" value="ZnMc"/>
    <property type="match status" value="1"/>
</dbReference>
<evidence type="ECO:0000256" key="2">
    <source>
        <dbReference type="ARBA" id="ARBA00022723"/>
    </source>
</evidence>
<dbReference type="InterPro" id="IPR006026">
    <property type="entry name" value="Peptidase_Metallo"/>
</dbReference>
<dbReference type="InterPro" id="IPR001506">
    <property type="entry name" value="Peptidase_M12A"/>
</dbReference>
<keyword evidence="2 8" id="KW-0479">Metal-binding</keyword>
<feature type="active site" evidence="8">
    <location>
        <position position="178"/>
    </location>
</feature>
<dbReference type="PROSITE" id="PS51257">
    <property type="entry name" value="PROKAR_LIPOPROTEIN"/>
    <property type="match status" value="1"/>
</dbReference>
<evidence type="ECO:0000256" key="4">
    <source>
        <dbReference type="ARBA" id="ARBA00022833"/>
    </source>
</evidence>
<evidence type="ECO:0000256" key="8">
    <source>
        <dbReference type="PROSITE-ProRule" id="PRU01211"/>
    </source>
</evidence>
<reference evidence="10" key="1">
    <citation type="submission" date="2022-03" db="EMBL/GenBank/DDBJ databases">
        <authorList>
            <person name="Martin C."/>
        </authorList>
    </citation>
    <scope>NUCLEOTIDE SEQUENCE</scope>
</reference>
<dbReference type="Pfam" id="PF01400">
    <property type="entry name" value="Astacin"/>
    <property type="match status" value="1"/>
</dbReference>
<keyword evidence="6 8" id="KW-1015">Disulfide bond</keyword>
<dbReference type="CDD" id="cd04280">
    <property type="entry name" value="ZnMc_astacin_like"/>
    <property type="match status" value="1"/>
</dbReference>
<feature type="chain" id="PRO_5042621083" description="Metalloendopeptidase" evidence="9">
    <location>
        <begin position="23"/>
        <end position="560"/>
    </location>
</feature>
<feature type="disulfide bond" evidence="8">
    <location>
        <begin position="150"/>
        <end position="151"/>
    </location>
</feature>
<keyword evidence="4 8" id="KW-0862">Zinc</keyword>
<evidence type="ECO:0000313" key="10">
    <source>
        <dbReference type="EMBL" id="CAH1794997.1"/>
    </source>
</evidence>
<dbReference type="InterPro" id="IPR035914">
    <property type="entry name" value="Sperma_CUB_dom_sf"/>
</dbReference>
<evidence type="ECO:0000313" key="11">
    <source>
        <dbReference type="Proteomes" id="UP000749559"/>
    </source>
</evidence>
<proteinExistence type="predicted"/>
<dbReference type="PROSITE" id="PS01180">
    <property type="entry name" value="CUB"/>
    <property type="match status" value="1"/>
</dbReference>
<name>A0A8J1U5L0_OWEFU</name>
<protein>
    <recommendedName>
        <fullName evidence="9">Metalloendopeptidase</fullName>
        <ecNumber evidence="9">3.4.24.-</ecNumber>
    </recommendedName>
</protein>
<feature type="binding site" evidence="8">
    <location>
        <position position="187"/>
    </location>
    <ligand>
        <name>Zn(2+)</name>
        <dbReference type="ChEBI" id="CHEBI:29105"/>
        <note>catalytic</note>
    </ligand>
</feature>
<evidence type="ECO:0000256" key="1">
    <source>
        <dbReference type="ARBA" id="ARBA00022670"/>
    </source>
</evidence>
<dbReference type="CDD" id="cd00041">
    <property type="entry name" value="CUB"/>
    <property type="match status" value="1"/>
</dbReference>
<dbReference type="SUPFAM" id="SSF49854">
    <property type="entry name" value="Spermadhesin, CUB domain"/>
    <property type="match status" value="2"/>
</dbReference>
<keyword evidence="5 8" id="KW-0482">Metalloprotease</keyword>
<dbReference type="OrthoDB" id="291007at2759"/>
<evidence type="ECO:0000256" key="7">
    <source>
        <dbReference type="PROSITE-ProRule" id="PRU00059"/>
    </source>
</evidence>
<dbReference type="Gene3D" id="2.60.120.290">
    <property type="entry name" value="Spermadhesin, CUB domain"/>
    <property type="match status" value="2"/>
</dbReference>
<accession>A0A8J1U5L0</accession>
<dbReference type="SUPFAM" id="SSF55486">
    <property type="entry name" value="Metalloproteases ('zincins'), catalytic domain"/>
    <property type="match status" value="1"/>
</dbReference>
<organism evidence="10 11">
    <name type="scientific">Owenia fusiformis</name>
    <name type="common">Polychaete worm</name>
    <dbReference type="NCBI Taxonomy" id="6347"/>
    <lineage>
        <taxon>Eukaryota</taxon>
        <taxon>Metazoa</taxon>
        <taxon>Spiralia</taxon>
        <taxon>Lophotrochozoa</taxon>
        <taxon>Annelida</taxon>
        <taxon>Polychaeta</taxon>
        <taxon>Sedentaria</taxon>
        <taxon>Canalipalpata</taxon>
        <taxon>Sabellida</taxon>
        <taxon>Oweniida</taxon>
        <taxon>Oweniidae</taxon>
        <taxon>Owenia</taxon>
    </lineage>
</organism>
<dbReference type="EMBL" id="CAIIXF020000009">
    <property type="protein sequence ID" value="CAH1794997.1"/>
    <property type="molecule type" value="Genomic_DNA"/>
</dbReference>
<dbReference type="PROSITE" id="PS51864">
    <property type="entry name" value="ASTACIN"/>
    <property type="match status" value="1"/>
</dbReference>
<dbReference type="PRINTS" id="PR00480">
    <property type="entry name" value="ASTACIN"/>
</dbReference>
<dbReference type="FunFam" id="2.60.120.290:FF:000005">
    <property type="entry name" value="Procollagen C-endopeptidase enhancer 1"/>
    <property type="match status" value="1"/>
</dbReference>
<dbReference type="InterPro" id="IPR024079">
    <property type="entry name" value="MetalloPept_cat_dom_sf"/>
</dbReference>
<dbReference type="GO" id="GO:0006508">
    <property type="term" value="P:proteolysis"/>
    <property type="evidence" value="ECO:0007669"/>
    <property type="project" value="UniProtKB-KW"/>
</dbReference>
<evidence type="ECO:0000256" key="3">
    <source>
        <dbReference type="ARBA" id="ARBA00022801"/>
    </source>
</evidence>
<feature type="binding site" evidence="8">
    <location>
        <position position="181"/>
    </location>
    <ligand>
        <name>Zn(2+)</name>
        <dbReference type="ChEBI" id="CHEBI:29105"/>
        <note>catalytic</note>
    </ligand>
</feature>
<keyword evidence="1 8" id="KW-0645">Protease</keyword>
<evidence type="ECO:0000256" key="5">
    <source>
        <dbReference type="ARBA" id="ARBA00023049"/>
    </source>
</evidence>
<dbReference type="Gene3D" id="3.40.390.10">
    <property type="entry name" value="Collagenase (Catalytic Domain)"/>
    <property type="match status" value="1"/>
</dbReference>